<dbReference type="RefSeq" id="WP_002594360.1">
    <property type="nucleotide sequence ID" value="NZ_KB850987.1"/>
</dbReference>
<dbReference type="AlphaFoldDB" id="A0A0E2HFR8"/>
<comment type="caution">
    <text evidence="1">The sequence shown here is derived from an EMBL/GenBank/DDBJ whole genome shotgun (WGS) entry which is preliminary data.</text>
</comment>
<evidence type="ECO:0000313" key="1">
    <source>
        <dbReference type="EMBL" id="ENZ19215.1"/>
    </source>
</evidence>
<gene>
    <name evidence="1" type="ORF">HMPREF1090_00599</name>
</gene>
<protein>
    <submittedName>
        <fullName evidence="1">Uncharacterized protein</fullName>
    </submittedName>
</protein>
<accession>A0A0E2HFR8</accession>
<sequence length="54" mass="6360">MEKKLSPMEYKYMEFIWKFPQGVYSNLIYDEFPQAQGTKGAILFHIIGNCETHS</sequence>
<proteinExistence type="predicted"/>
<dbReference type="HOGENOM" id="CLU_3042007_0_0_9"/>
<evidence type="ECO:0000313" key="2">
    <source>
        <dbReference type="Proteomes" id="UP000013085"/>
    </source>
</evidence>
<dbReference type="EMBL" id="AGYR01000005">
    <property type="protein sequence ID" value="ENZ19215.1"/>
    <property type="molecule type" value="Genomic_DNA"/>
</dbReference>
<reference evidence="1 2" key="1">
    <citation type="submission" date="2013-01" db="EMBL/GenBank/DDBJ databases">
        <title>The Genome Sequence of Clostridium clostridioforme 90A8.</title>
        <authorList>
            <consortium name="The Broad Institute Genome Sequencing Platform"/>
            <person name="Earl A."/>
            <person name="Ward D."/>
            <person name="Feldgarden M."/>
            <person name="Gevers D."/>
            <person name="Courvalin P."/>
            <person name="Lambert T."/>
            <person name="Walker B."/>
            <person name="Young S.K."/>
            <person name="Zeng Q."/>
            <person name="Gargeya S."/>
            <person name="Fitzgerald M."/>
            <person name="Haas B."/>
            <person name="Abouelleil A."/>
            <person name="Alvarado L."/>
            <person name="Arachchi H.M."/>
            <person name="Berlin A.M."/>
            <person name="Chapman S.B."/>
            <person name="Dewar J."/>
            <person name="Goldberg J."/>
            <person name="Griggs A."/>
            <person name="Gujja S."/>
            <person name="Hansen M."/>
            <person name="Howarth C."/>
            <person name="Imamovic A."/>
            <person name="Larimer J."/>
            <person name="McCowan C."/>
            <person name="Murphy C."/>
            <person name="Neiman D."/>
            <person name="Pearson M."/>
            <person name="Priest M."/>
            <person name="Roberts A."/>
            <person name="Saif S."/>
            <person name="Shea T."/>
            <person name="Sisk P."/>
            <person name="Sykes S."/>
            <person name="Wortman J."/>
            <person name="Nusbaum C."/>
            <person name="Birren B."/>
        </authorList>
    </citation>
    <scope>NUCLEOTIDE SEQUENCE [LARGE SCALE GENOMIC DNA]</scope>
    <source>
        <strain evidence="1 2">90A8</strain>
    </source>
</reference>
<name>A0A0E2HFR8_9FIRM</name>
<dbReference type="Proteomes" id="UP000013085">
    <property type="component" value="Unassembled WGS sequence"/>
</dbReference>
<organism evidence="1 2">
    <name type="scientific">[Clostridium] clostridioforme 90A8</name>
    <dbReference type="NCBI Taxonomy" id="999408"/>
    <lineage>
        <taxon>Bacteria</taxon>
        <taxon>Bacillati</taxon>
        <taxon>Bacillota</taxon>
        <taxon>Clostridia</taxon>
        <taxon>Lachnospirales</taxon>
        <taxon>Lachnospiraceae</taxon>
        <taxon>Enterocloster</taxon>
    </lineage>
</organism>